<evidence type="ECO:0000259" key="1">
    <source>
        <dbReference type="Pfam" id="PF00501"/>
    </source>
</evidence>
<feature type="domain" description="AMP-dependent synthetase/ligase" evidence="1">
    <location>
        <begin position="1"/>
        <end position="289"/>
    </location>
</feature>
<dbReference type="PANTHER" id="PTHR45527">
    <property type="entry name" value="NONRIBOSOMAL PEPTIDE SYNTHETASE"/>
    <property type="match status" value="1"/>
</dbReference>
<sequence>VLKAGGAYVPLDPAYPAERLAYMLEDSAPVAVLVHGEVPELATGELPVIALDETAPWTSRPSHNPARGDLTPFHLAYVIYTSGSTGRPKGVMIEHGNVIRLFSSTAVWFDFNSQDVWPQFHSFAFDFSVWEIWGALLHGGRLVLVPQLISRSPQDFHELVCREGVTVLNQTPSAFRQFIDEQGKRPRQHALRQVIFGGETLNPAILGPWFEREQNQAAQLTNMYGITETTVHVTHCLLDESVVDDGVSLIGRRLPDLRVYLLDASGAPVPLGAVGELYIGGAGVARGYLNRPELTAERFVLDPFSAEPGARMYRTGDLGRYRPDGNIEYLGRNDFQVKIRGFRIETGEIEACLQGHDDVREAAV</sequence>
<dbReference type="Pfam" id="PF00501">
    <property type="entry name" value="AMP-binding"/>
    <property type="match status" value="1"/>
</dbReference>
<name>A0ABY1ZGZ5_9GAMM</name>
<evidence type="ECO:0000313" key="2">
    <source>
        <dbReference type="EMBL" id="TBW44115.1"/>
    </source>
</evidence>
<dbReference type="InterPro" id="IPR042099">
    <property type="entry name" value="ANL_N_sf"/>
</dbReference>
<gene>
    <name evidence="2" type="ORF">EZI54_23855</name>
</gene>
<protein>
    <submittedName>
        <fullName evidence="2">Amino acid adenylation domain-containing protein</fullName>
    </submittedName>
</protein>
<dbReference type="PROSITE" id="PS00455">
    <property type="entry name" value="AMP_BINDING"/>
    <property type="match status" value="1"/>
</dbReference>
<organism evidence="2 3">
    <name type="scientific">Marinobacter halodurans</name>
    <dbReference type="NCBI Taxonomy" id="2528979"/>
    <lineage>
        <taxon>Bacteria</taxon>
        <taxon>Pseudomonadati</taxon>
        <taxon>Pseudomonadota</taxon>
        <taxon>Gammaproteobacteria</taxon>
        <taxon>Pseudomonadales</taxon>
        <taxon>Marinobacteraceae</taxon>
        <taxon>Marinobacter</taxon>
    </lineage>
</organism>
<dbReference type="PANTHER" id="PTHR45527:SF14">
    <property type="entry name" value="PLIPASTATIN SYNTHASE SUBUNIT B"/>
    <property type="match status" value="1"/>
</dbReference>
<feature type="non-terminal residue" evidence="2">
    <location>
        <position position="1"/>
    </location>
</feature>
<dbReference type="EMBL" id="SJDL01000145">
    <property type="protein sequence ID" value="TBW44115.1"/>
    <property type="molecule type" value="Genomic_DNA"/>
</dbReference>
<dbReference type="InterPro" id="IPR000873">
    <property type="entry name" value="AMP-dep_synth/lig_dom"/>
</dbReference>
<dbReference type="NCBIfam" id="TIGR01733">
    <property type="entry name" value="AA-adenyl-dom"/>
    <property type="match status" value="1"/>
</dbReference>
<dbReference type="Gene3D" id="3.30.300.30">
    <property type="match status" value="1"/>
</dbReference>
<dbReference type="PRINTS" id="PR00154">
    <property type="entry name" value="AMPBINDING"/>
</dbReference>
<dbReference type="InterPro" id="IPR020845">
    <property type="entry name" value="AMP-binding_CS"/>
</dbReference>
<evidence type="ECO:0000313" key="3">
    <source>
        <dbReference type="Proteomes" id="UP000313645"/>
    </source>
</evidence>
<feature type="non-terminal residue" evidence="2">
    <location>
        <position position="364"/>
    </location>
</feature>
<dbReference type="RefSeq" id="WP_131484333.1">
    <property type="nucleotide sequence ID" value="NZ_SJDL01000145.1"/>
</dbReference>
<dbReference type="InterPro" id="IPR020459">
    <property type="entry name" value="AMP-binding"/>
</dbReference>
<dbReference type="Proteomes" id="UP000313645">
    <property type="component" value="Unassembled WGS sequence"/>
</dbReference>
<reference evidence="2 3" key="1">
    <citation type="submission" date="2019-02" db="EMBL/GenBank/DDBJ databases">
        <title>Marinobacter halodurans sp. nov., a marine bacterium isolated from sea tidal flat.</title>
        <authorList>
            <person name="Yoo Y."/>
            <person name="Lee D.W."/>
            <person name="Kim B.S."/>
            <person name="Kim J.-J."/>
        </authorList>
    </citation>
    <scope>NUCLEOTIDE SEQUENCE [LARGE SCALE GENOMIC DNA]</scope>
    <source>
        <strain evidence="2 3">YJ-S3-2</strain>
    </source>
</reference>
<dbReference type="Gene3D" id="3.40.50.12780">
    <property type="entry name" value="N-terminal domain of ligase-like"/>
    <property type="match status" value="1"/>
</dbReference>
<dbReference type="SUPFAM" id="SSF56801">
    <property type="entry name" value="Acetyl-CoA synthetase-like"/>
    <property type="match status" value="1"/>
</dbReference>
<keyword evidence="3" id="KW-1185">Reference proteome</keyword>
<accession>A0ABY1ZGZ5</accession>
<dbReference type="InterPro" id="IPR010071">
    <property type="entry name" value="AA_adenyl_dom"/>
</dbReference>
<dbReference type="InterPro" id="IPR045851">
    <property type="entry name" value="AMP-bd_C_sf"/>
</dbReference>
<proteinExistence type="predicted"/>
<comment type="caution">
    <text evidence="2">The sequence shown here is derived from an EMBL/GenBank/DDBJ whole genome shotgun (WGS) entry which is preliminary data.</text>
</comment>